<feature type="region of interest" description="Disordered" evidence="1">
    <location>
        <begin position="1"/>
        <end position="57"/>
    </location>
</feature>
<gene>
    <name evidence="2" type="primary">USO1</name>
    <name evidence="2" type="ORF">BLAG_LOCUS8974</name>
</gene>
<reference evidence="2" key="1">
    <citation type="submission" date="2022-01" db="EMBL/GenBank/DDBJ databases">
        <authorList>
            <person name="Braso-Vives M."/>
        </authorList>
    </citation>
    <scope>NUCLEOTIDE SEQUENCE</scope>
</reference>
<dbReference type="InterPro" id="IPR011989">
    <property type="entry name" value="ARM-like"/>
</dbReference>
<dbReference type="GO" id="GO:0006888">
    <property type="term" value="P:endoplasmic reticulum to Golgi vesicle-mediated transport"/>
    <property type="evidence" value="ECO:0007669"/>
    <property type="project" value="TreeGrafter"/>
</dbReference>
<feature type="region of interest" description="Disordered" evidence="1">
    <location>
        <begin position="187"/>
        <end position="211"/>
    </location>
</feature>
<dbReference type="GO" id="GO:0005795">
    <property type="term" value="C:Golgi stack"/>
    <property type="evidence" value="ECO:0007669"/>
    <property type="project" value="TreeGrafter"/>
</dbReference>
<evidence type="ECO:0000313" key="2">
    <source>
        <dbReference type="EMBL" id="CAH1247235.1"/>
    </source>
</evidence>
<evidence type="ECO:0000256" key="1">
    <source>
        <dbReference type="SAM" id="MobiDB-lite"/>
    </source>
</evidence>
<dbReference type="InterPro" id="IPR016024">
    <property type="entry name" value="ARM-type_fold"/>
</dbReference>
<evidence type="ECO:0000313" key="3">
    <source>
        <dbReference type="Proteomes" id="UP000838412"/>
    </source>
</evidence>
<organism evidence="2 3">
    <name type="scientific">Branchiostoma lanceolatum</name>
    <name type="common">Common lancelet</name>
    <name type="synonym">Amphioxus lanceolatum</name>
    <dbReference type="NCBI Taxonomy" id="7740"/>
    <lineage>
        <taxon>Eukaryota</taxon>
        <taxon>Metazoa</taxon>
        <taxon>Chordata</taxon>
        <taxon>Cephalochordata</taxon>
        <taxon>Leptocardii</taxon>
        <taxon>Amphioxiformes</taxon>
        <taxon>Branchiostomatidae</taxon>
        <taxon>Branchiostoma</taxon>
    </lineage>
</organism>
<sequence>MPGAGWPRQSRMRQEGGPAFQKAVLWQKQEKSGGKHELSEELPGDSAGDAADRRRNGGRGAEYGRVAKHASWKFDVSCDEIFRWYFGGTGFAQHSGEQLGQVAVQSVWQVVQTQVPHGQIERLCDRVQSSTLLDDRRDAVRALKALSKQKFRLEVGTQGMDILINVLETDRTDGEIVNYALDTMNNIMCNNPEDDDEEDGPQTNGEVRQEPEDLGGQFTEIFIKKLENVQLLLNFLEEYDFRVRWPTVKLMTTLLCNRCSQMQQIILNSPVGGCSQMQQIILNSPVGGYTADLLSCNSCCNMCCTWL</sequence>
<dbReference type="Proteomes" id="UP000838412">
    <property type="component" value="Chromosome 15"/>
</dbReference>
<dbReference type="OrthoDB" id="198977at2759"/>
<dbReference type="EMBL" id="OV696700">
    <property type="protein sequence ID" value="CAH1247235.1"/>
    <property type="molecule type" value="Genomic_DNA"/>
</dbReference>
<dbReference type="Gene3D" id="1.25.10.10">
    <property type="entry name" value="Leucine-rich Repeat Variant"/>
    <property type="match status" value="1"/>
</dbReference>
<dbReference type="PANTHER" id="PTHR10013">
    <property type="entry name" value="GENERAL VESICULAR TRANSPORT FACTOR P115"/>
    <property type="match status" value="1"/>
</dbReference>
<dbReference type="GO" id="GO:0006886">
    <property type="term" value="P:intracellular protein transport"/>
    <property type="evidence" value="ECO:0007669"/>
    <property type="project" value="TreeGrafter"/>
</dbReference>
<dbReference type="InterPro" id="IPR024095">
    <property type="entry name" value="Vesicle_P115"/>
</dbReference>
<accession>A0A8J9Z4Y7</accession>
<dbReference type="AlphaFoldDB" id="A0A8J9Z4Y7"/>
<proteinExistence type="predicted"/>
<dbReference type="SUPFAM" id="SSF48371">
    <property type="entry name" value="ARM repeat"/>
    <property type="match status" value="1"/>
</dbReference>
<dbReference type="GO" id="GO:0048211">
    <property type="term" value="P:Golgi vesicle docking"/>
    <property type="evidence" value="ECO:0007669"/>
    <property type="project" value="TreeGrafter"/>
</dbReference>
<dbReference type="PANTHER" id="PTHR10013:SF0">
    <property type="entry name" value="GENERAL VESICULAR TRANSPORT FACTOR P115"/>
    <property type="match status" value="1"/>
</dbReference>
<name>A0A8J9Z4Y7_BRALA</name>
<keyword evidence="3" id="KW-1185">Reference proteome</keyword>
<dbReference type="GO" id="GO:0012507">
    <property type="term" value="C:ER to Golgi transport vesicle membrane"/>
    <property type="evidence" value="ECO:0007669"/>
    <property type="project" value="TreeGrafter"/>
</dbReference>
<protein>
    <submittedName>
        <fullName evidence="2">USO1 protein</fullName>
    </submittedName>
</protein>
<dbReference type="GO" id="GO:0045056">
    <property type="term" value="P:transcytosis"/>
    <property type="evidence" value="ECO:0007669"/>
    <property type="project" value="TreeGrafter"/>
</dbReference>
<dbReference type="GO" id="GO:0005783">
    <property type="term" value="C:endoplasmic reticulum"/>
    <property type="evidence" value="ECO:0007669"/>
    <property type="project" value="TreeGrafter"/>
</dbReference>
<feature type="compositionally biased region" description="Basic and acidic residues" evidence="1">
    <location>
        <begin position="28"/>
        <end position="39"/>
    </location>
</feature>
<dbReference type="GO" id="GO:0061025">
    <property type="term" value="P:membrane fusion"/>
    <property type="evidence" value="ECO:0007669"/>
    <property type="project" value="TreeGrafter"/>
</dbReference>